<evidence type="ECO:0008006" key="4">
    <source>
        <dbReference type="Google" id="ProtNLM"/>
    </source>
</evidence>
<reference evidence="2" key="1">
    <citation type="submission" date="2022-12" db="EMBL/GenBank/DDBJ databases">
        <title>Marinomonas 15G1-11 sp. nov, isolated from marine algae.</title>
        <authorList>
            <person name="Butt M."/>
            <person name="Choi D.G."/>
            <person name="Kim J.M."/>
            <person name="Lee J.K."/>
            <person name="Baek J.H."/>
            <person name="Jeon C.O."/>
        </authorList>
    </citation>
    <scope>NUCLEOTIDE SEQUENCE</scope>
    <source>
        <strain evidence="2">15G1-11</strain>
    </source>
</reference>
<dbReference type="Proteomes" id="UP001149719">
    <property type="component" value="Unassembled WGS sequence"/>
</dbReference>
<keyword evidence="1" id="KW-0106">Calcium</keyword>
<dbReference type="SUPFAM" id="SSF51120">
    <property type="entry name" value="beta-Roll"/>
    <property type="match status" value="1"/>
</dbReference>
<name>A0ABT4JQM0_9GAMM</name>
<evidence type="ECO:0000256" key="1">
    <source>
        <dbReference type="ARBA" id="ARBA00022837"/>
    </source>
</evidence>
<protein>
    <recommendedName>
        <fullName evidence="4">Hemolysin type calcium-binding protein</fullName>
    </recommendedName>
</protein>
<dbReference type="InterPro" id="IPR011049">
    <property type="entry name" value="Serralysin-like_metalloprot_C"/>
</dbReference>
<dbReference type="InterPro" id="IPR001343">
    <property type="entry name" value="Hemolysn_Ca-bd"/>
</dbReference>
<dbReference type="RefSeq" id="WP_269122726.1">
    <property type="nucleotide sequence ID" value="NZ_JAPUBN010000010.1"/>
</dbReference>
<proteinExistence type="predicted"/>
<keyword evidence="3" id="KW-1185">Reference proteome</keyword>
<dbReference type="Gene3D" id="2.150.10.10">
    <property type="entry name" value="Serralysin-like metalloprotease, C-terminal"/>
    <property type="match status" value="1"/>
</dbReference>
<sequence>MAITDQQENQIFKTIIGLFNGGIDANNLSAFASFIDSGNSLLDLSNFLASTSIFKETIMGGKVTVKSQVDVMMHNFGLTSSTDPSSAGFEAEAFFTAQINAGVGFGAIVFEAINYLSQENLPTPFVPYATLLNNKAQVSKIFVGTNPPADVAVLIGLMNDVTSSNTVTPEDAAAYVDAYSANKVLLTSAADNLTGTASSDVYSAVNDPTGNATTLSNADVIDGAGGTDQLDLRIASVMNSGNGGDTISPLLSNIENFYLKNQTTDSFKFNFENVIGEAHIWDKGSISGAHTKVINIDPMTKVGMLGTQGLFFAHFSGDRSGTTDAFTLDLNGAGTKEHFSVFSTIHADELDDDSFEIAHIISSTNASYITIGLNKMTLSTLDISGDATLVMDDHNDFTGLSTIYASSMTAGGIDIDARDSEESNFIFIGSSVDDRIVLKNSTVNLSASLNGGDGQDTLATFSFNNLDADALNRVIGIELLEGANGAESLSASDFTSINDFLFTGTTSTNNGFTLSNLETNDRSIFSTDIVSGGSYALRLEGKNAGNTATIEMRSSDATNGETILTATSNNNERYGIEIRSNISSLTLDSTGTGSNAHVIETSQSNSYFGSAIGNSSTSVFNITGSHDLSLMAKVGTNLSNGNKLNGFSDAANVDASTFTGVLRIAGSSSDDVIKGGSNDDIIYGQGGSDSLIGNGGADQFRLSGYNNQTDVITDFNQGTDKVGLNEFDFTNTNATANGVALSLTDYIENRLAITNIGSSDADKVIELQSSLNNGQISTDTGADIEAFVLVHNTTSGNAELWYDNDWSTSSNRDHVITFDNITDLVGVQSFTHSDFVEYTY</sequence>
<gene>
    <name evidence="2" type="ORF">O1D97_03090</name>
</gene>
<comment type="caution">
    <text evidence="2">The sequence shown here is derived from an EMBL/GenBank/DDBJ whole genome shotgun (WGS) entry which is preliminary data.</text>
</comment>
<dbReference type="Pfam" id="PF00353">
    <property type="entry name" value="HemolysinCabind"/>
    <property type="match status" value="1"/>
</dbReference>
<organism evidence="2 3">
    <name type="scientific">Marinomonas phaeophyticola</name>
    <dbReference type="NCBI Taxonomy" id="3004091"/>
    <lineage>
        <taxon>Bacteria</taxon>
        <taxon>Pseudomonadati</taxon>
        <taxon>Pseudomonadota</taxon>
        <taxon>Gammaproteobacteria</taxon>
        <taxon>Oceanospirillales</taxon>
        <taxon>Oceanospirillaceae</taxon>
        <taxon>Marinomonas</taxon>
    </lineage>
</organism>
<dbReference type="EMBL" id="JAPUBN010000010">
    <property type="protein sequence ID" value="MCZ2720654.1"/>
    <property type="molecule type" value="Genomic_DNA"/>
</dbReference>
<accession>A0ABT4JQM0</accession>
<evidence type="ECO:0000313" key="2">
    <source>
        <dbReference type="EMBL" id="MCZ2720654.1"/>
    </source>
</evidence>
<evidence type="ECO:0000313" key="3">
    <source>
        <dbReference type="Proteomes" id="UP001149719"/>
    </source>
</evidence>